<feature type="compositionally biased region" description="Low complexity" evidence="1">
    <location>
        <begin position="419"/>
        <end position="431"/>
    </location>
</feature>
<comment type="caution">
    <text evidence="2">The sequence shown here is derived from an EMBL/GenBank/DDBJ whole genome shotgun (WGS) entry which is preliminary data.</text>
</comment>
<name>A0AAW0GS94_9APHY</name>
<evidence type="ECO:0000313" key="2">
    <source>
        <dbReference type="EMBL" id="KAK7696463.1"/>
    </source>
</evidence>
<feature type="compositionally biased region" description="Polar residues" evidence="1">
    <location>
        <begin position="249"/>
        <end position="261"/>
    </location>
</feature>
<feature type="region of interest" description="Disordered" evidence="1">
    <location>
        <begin position="1"/>
        <end position="289"/>
    </location>
</feature>
<dbReference type="Proteomes" id="UP001385951">
    <property type="component" value="Unassembled WGS sequence"/>
</dbReference>
<protein>
    <submittedName>
        <fullName evidence="2">Uncharacterized protein</fullName>
    </submittedName>
</protein>
<organism evidence="2 3">
    <name type="scientific">Cerrena zonata</name>
    <dbReference type="NCBI Taxonomy" id="2478898"/>
    <lineage>
        <taxon>Eukaryota</taxon>
        <taxon>Fungi</taxon>
        <taxon>Dikarya</taxon>
        <taxon>Basidiomycota</taxon>
        <taxon>Agaricomycotina</taxon>
        <taxon>Agaricomycetes</taxon>
        <taxon>Polyporales</taxon>
        <taxon>Cerrenaceae</taxon>
        <taxon>Cerrena</taxon>
    </lineage>
</organism>
<feature type="compositionally biased region" description="Gly residues" evidence="1">
    <location>
        <begin position="192"/>
        <end position="202"/>
    </location>
</feature>
<keyword evidence="3" id="KW-1185">Reference proteome</keyword>
<evidence type="ECO:0000313" key="3">
    <source>
        <dbReference type="Proteomes" id="UP001385951"/>
    </source>
</evidence>
<dbReference type="EMBL" id="JASBNA010000001">
    <property type="protein sequence ID" value="KAK7696463.1"/>
    <property type="molecule type" value="Genomic_DNA"/>
</dbReference>
<feature type="region of interest" description="Disordered" evidence="1">
    <location>
        <begin position="875"/>
        <end position="926"/>
    </location>
</feature>
<reference evidence="2 3" key="1">
    <citation type="submission" date="2022-09" db="EMBL/GenBank/DDBJ databases">
        <authorList>
            <person name="Palmer J.M."/>
        </authorList>
    </citation>
    <scope>NUCLEOTIDE SEQUENCE [LARGE SCALE GENOMIC DNA]</scope>
    <source>
        <strain evidence="2 3">DSM 7382</strain>
    </source>
</reference>
<accession>A0AAW0GS94</accession>
<feature type="compositionally biased region" description="Polar residues" evidence="1">
    <location>
        <begin position="92"/>
        <end position="117"/>
    </location>
</feature>
<evidence type="ECO:0000256" key="1">
    <source>
        <dbReference type="SAM" id="MobiDB-lite"/>
    </source>
</evidence>
<gene>
    <name evidence="2" type="ORF">QCA50_001120</name>
</gene>
<feature type="compositionally biased region" description="Polar residues" evidence="1">
    <location>
        <begin position="403"/>
        <end position="418"/>
    </location>
</feature>
<proteinExistence type="predicted"/>
<feature type="compositionally biased region" description="Polar residues" evidence="1">
    <location>
        <begin position="165"/>
        <end position="174"/>
    </location>
</feature>
<dbReference type="AlphaFoldDB" id="A0AAW0GS94"/>
<feature type="compositionally biased region" description="Polar residues" evidence="1">
    <location>
        <begin position="889"/>
        <end position="912"/>
    </location>
</feature>
<feature type="compositionally biased region" description="Polar residues" evidence="1">
    <location>
        <begin position="22"/>
        <end position="36"/>
    </location>
</feature>
<feature type="compositionally biased region" description="Low complexity" evidence="1">
    <location>
        <begin position="74"/>
        <end position="91"/>
    </location>
</feature>
<sequence length="926" mass="97098">MIHLDRNHSSAIAPHSKPNLVHDTSSNSPDQHNTLFRTDPGHDDTTNTLYPKESQEPLTNTTPILPPGSVANHPNPLSSDSLPPTLPPASSGETLNGTVADHSQSSPETRSPALDSNSSLTPPPDATSPTSPTRSLNPAESPAKTGGDLPPDSITIPDALDRASRASTPLSELSSAPDVEASPARQEKTDGLNGGRNDGSSGGYTVAGKVSSGTSVTKEESDKNVETAISQASKPSDHSDGTKPPPAQSMHNQANAASGNPSVIHPDAPKLKSEASNGSMPDGKSASSDPKVATILELNALLLKAFMALQARQIPATDPRCQQYSNRLQANLHWLASAADELRKNTLHTIPLPSMIPPAPVELVPHNERIQQLYQKMPAVFAKEIARRQAGQPTLGVKRSASEAASQDHTPKRQNTGDTTVSMPTPTSSMSPGGGVPGHQSNSVPPQSPHHHPSQGSTPRPAPGSASPAMPPPPVPVGAMANPTDIRPRVPSLSGPSGMPNMANMQQSADGSRHMSPPGISQPPNMPMAGPSSGHSQATLAAVSQMGPAAMQAFQIMQNASHPVMQHINQSIPNFSAFPLPQQLQRVQATFTTMRNHQMQQQMQHQRMASMQSQGGAAMGGFGMQGNSMGTSPMVNGSPARASPVSQHPPMGGQPGMTSFPQANPGMGGMISGLTPQQQAQLQSLPPQQRQLWLMQQQQQLMRSASQGQMNNQMMAQQRMGQPGPSAQGGMGMGMNPMDPNAIPALRSNPAMPGIARSTRTPSDHAPSPLTPQLGQSPQDYQRAMLVQQQQQQQAQRGMSMSNNPMANPGVSHLSGGMTNNPNWQQMGSPLNPQIPSNQDHSSAYGMSPPGSAGQGAFVGGGMNGINPAMMNQNWNGGGQFSLGLDSPAGSQPSATPNPQQQMAAGSPSVQNGMPDFNHVNDVFWQ</sequence>
<feature type="region of interest" description="Disordered" evidence="1">
    <location>
        <begin position="751"/>
        <end position="777"/>
    </location>
</feature>
<feature type="region of interest" description="Disordered" evidence="1">
    <location>
        <begin position="390"/>
        <end position="538"/>
    </location>
</feature>